<proteinExistence type="predicted"/>
<evidence type="ECO:0000313" key="4">
    <source>
        <dbReference type="Proteomes" id="UP000270616"/>
    </source>
</evidence>
<evidence type="ECO:0000256" key="1">
    <source>
        <dbReference type="ARBA" id="ARBA00007789"/>
    </source>
</evidence>
<sequence length="326" mass="35200">MALPLSVLDFATVREGHTVGEAFAESVALAQVAEGLGYARVWYTEHHNMGSIASAAPAVLIAHVATQTEKIRLGSGGVMLPNHSPLTIAEQFGTLAELHPGRIDLGLGRAPGTDQVAVRAMRRDPRAAEEFPQDVKELQGYLRDESKLPGLRAVPGAGTNVPLYILGSSLFGARLAAAYGLPYAFASHFAPDALEQAAAVYRSEFEPSEQLEQPYMMAAMNVVANDDPNVAVAENEWYRRTRVKMMAGRGRTLTDEELDLVMHSAAGQQILHMIKYTAVGNGEQVASYVKDFAERAQADELIIAPVGSSAEMTQNSLKVLRDAWGR</sequence>
<dbReference type="InterPro" id="IPR019949">
    <property type="entry name" value="CmoO-like"/>
</dbReference>
<reference evidence="3 4" key="1">
    <citation type="submission" date="2018-10" db="EMBL/GenBank/DDBJ databases">
        <title>Kocuria sp. M5W7-7, whole genome shotgun sequence.</title>
        <authorList>
            <person name="Tuo L."/>
        </authorList>
    </citation>
    <scope>NUCLEOTIDE SEQUENCE [LARGE SCALE GENOMIC DNA]</scope>
    <source>
        <strain evidence="3 4">M5W7-7</strain>
    </source>
</reference>
<dbReference type="PANTHER" id="PTHR30137">
    <property type="entry name" value="LUCIFERASE-LIKE MONOOXYGENASE"/>
    <property type="match status" value="1"/>
</dbReference>
<dbReference type="InterPro" id="IPR050766">
    <property type="entry name" value="Bact_Lucif_Oxidored"/>
</dbReference>
<dbReference type="CDD" id="cd00347">
    <property type="entry name" value="Flavin_utilizing_monoxygenases"/>
    <property type="match status" value="1"/>
</dbReference>
<accession>A0A3N4A6E5</accession>
<dbReference type="NCBIfam" id="TIGR03558">
    <property type="entry name" value="oxido_grp_1"/>
    <property type="match status" value="1"/>
</dbReference>
<dbReference type="Pfam" id="PF00296">
    <property type="entry name" value="Bac_luciferase"/>
    <property type="match status" value="1"/>
</dbReference>
<name>A0A3N4A6E5_9MICC</name>
<dbReference type="InterPro" id="IPR036661">
    <property type="entry name" value="Luciferase-like_sf"/>
</dbReference>
<organism evidence="3 4">
    <name type="scientific">Kocuria soli</name>
    <dbReference type="NCBI Taxonomy" id="2485125"/>
    <lineage>
        <taxon>Bacteria</taxon>
        <taxon>Bacillati</taxon>
        <taxon>Actinomycetota</taxon>
        <taxon>Actinomycetes</taxon>
        <taxon>Micrococcales</taxon>
        <taxon>Micrococcaceae</taxon>
        <taxon>Kocuria</taxon>
    </lineage>
</organism>
<dbReference type="InterPro" id="IPR011251">
    <property type="entry name" value="Luciferase-like_dom"/>
</dbReference>
<evidence type="ECO:0000259" key="2">
    <source>
        <dbReference type="Pfam" id="PF00296"/>
    </source>
</evidence>
<dbReference type="EMBL" id="RKMF01000003">
    <property type="protein sequence ID" value="ROZ64351.1"/>
    <property type="molecule type" value="Genomic_DNA"/>
</dbReference>
<dbReference type="Proteomes" id="UP000270616">
    <property type="component" value="Unassembled WGS sequence"/>
</dbReference>
<comment type="caution">
    <text evidence="3">The sequence shown here is derived from an EMBL/GenBank/DDBJ whole genome shotgun (WGS) entry which is preliminary data.</text>
</comment>
<dbReference type="PANTHER" id="PTHR30137:SF6">
    <property type="entry name" value="LUCIFERASE-LIKE MONOOXYGENASE"/>
    <property type="match status" value="1"/>
</dbReference>
<dbReference type="GO" id="GO:0005829">
    <property type="term" value="C:cytosol"/>
    <property type="evidence" value="ECO:0007669"/>
    <property type="project" value="TreeGrafter"/>
</dbReference>
<dbReference type="OrthoDB" id="9780518at2"/>
<protein>
    <submittedName>
        <fullName evidence="3">LLM class flavin-dependent oxidoreductase</fullName>
    </submittedName>
</protein>
<evidence type="ECO:0000313" key="3">
    <source>
        <dbReference type="EMBL" id="ROZ64351.1"/>
    </source>
</evidence>
<gene>
    <name evidence="3" type="ORF">EDL96_03620</name>
</gene>
<dbReference type="Gene3D" id="3.20.20.30">
    <property type="entry name" value="Luciferase-like domain"/>
    <property type="match status" value="1"/>
</dbReference>
<dbReference type="GO" id="GO:0016705">
    <property type="term" value="F:oxidoreductase activity, acting on paired donors, with incorporation or reduction of molecular oxygen"/>
    <property type="evidence" value="ECO:0007669"/>
    <property type="project" value="InterPro"/>
</dbReference>
<feature type="domain" description="Luciferase-like" evidence="2">
    <location>
        <begin position="6"/>
        <end position="294"/>
    </location>
</feature>
<dbReference type="AlphaFoldDB" id="A0A3N4A6E5"/>
<dbReference type="RefSeq" id="WP_123824452.1">
    <property type="nucleotide sequence ID" value="NZ_RKMF01000003.1"/>
</dbReference>
<dbReference type="SUPFAM" id="SSF51679">
    <property type="entry name" value="Bacterial luciferase-like"/>
    <property type="match status" value="1"/>
</dbReference>
<comment type="similarity">
    <text evidence="1">To bacterial alkanal monooxygenase alpha and beta chains.</text>
</comment>
<keyword evidence="4" id="KW-1185">Reference proteome</keyword>